<comment type="similarity">
    <text evidence="1">Belongs to the glycosyl hydrolase 13 family.</text>
</comment>
<evidence type="ECO:0000256" key="1">
    <source>
        <dbReference type="ARBA" id="ARBA00008061"/>
    </source>
</evidence>
<dbReference type="PANTHER" id="PTHR43002">
    <property type="entry name" value="GLYCOGEN DEBRANCHING ENZYME"/>
    <property type="match status" value="1"/>
</dbReference>
<feature type="region of interest" description="Disordered" evidence="4">
    <location>
        <begin position="675"/>
        <end position="722"/>
    </location>
</feature>
<evidence type="ECO:0000256" key="3">
    <source>
        <dbReference type="ARBA" id="ARBA00023295"/>
    </source>
</evidence>
<dbReference type="GO" id="GO:0005980">
    <property type="term" value="P:glycogen catabolic process"/>
    <property type="evidence" value="ECO:0007669"/>
    <property type="project" value="InterPro"/>
</dbReference>
<keyword evidence="3 6" id="KW-0326">Glycosidase</keyword>
<keyword evidence="2 6" id="KW-0378">Hydrolase</keyword>
<dbReference type="InterPro" id="IPR014756">
    <property type="entry name" value="Ig_E-set"/>
</dbReference>
<dbReference type="CDD" id="cd02856">
    <property type="entry name" value="E_set_GDE_Isoamylase_N"/>
    <property type="match status" value="1"/>
</dbReference>
<evidence type="ECO:0000313" key="7">
    <source>
        <dbReference type="Proteomes" id="UP000554286"/>
    </source>
</evidence>
<dbReference type="InterPro" id="IPR017853">
    <property type="entry name" value="GH"/>
</dbReference>
<dbReference type="InterPro" id="IPR004193">
    <property type="entry name" value="Glyco_hydro_13_N"/>
</dbReference>
<dbReference type="SMART" id="SM00642">
    <property type="entry name" value="Aamy"/>
    <property type="match status" value="1"/>
</dbReference>
<feature type="compositionally biased region" description="Polar residues" evidence="4">
    <location>
        <begin position="436"/>
        <end position="450"/>
    </location>
</feature>
<dbReference type="Gene3D" id="3.20.20.80">
    <property type="entry name" value="Glycosidases"/>
    <property type="match status" value="1"/>
</dbReference>
<dbReference type="InterPro" id="IPR013780">
    <property type="entry name" value="Glyco_hydro_b"/>
</dbReference>
<dbReference type="NCBIfam" id="TIGR02100">
    <property type="entry name" value="glgX_debranch"/>
    <property type="match status" value="1"/>
</dbReference>
<accession>A0A7W6RBU5</accession>
<feature type="domain" description="Glycosyl hydrolase family 13 catalytic" evidence="5">
    <location>
        <begin position="129"/>
        <end position="536"/>
    </location>
</feature>
<sequence length="722" mass="81021">MELCLFDASGRETRVDLPSYTDEVWHGYVPEVEPGLLYGYRVHGRYEPEHGLRFNPHKLVLDPYARALAGTLDWSGAHFGHQLDHPRADLSFCTRDNAATMLKAQVVDMGAPSDHQRPSRSWQESVLYELHVRGFTMRHPDVHESYRGTFAGMAAPAVIGYLKALGITAVELMPVHASVDDRHLVRKGLRNYWGYNSIGFFAPHPLYLARGDVLEFRTLVRALHDAGIEVILDVVYNHTAEGNHMGPTLSFRGIDNPNYYRLVPGNERYYMDSTGCGNTLNLRHHRVLQLVMDSLRYWVEHMEVDGFRFDLTSAMARDMGHFDRQAGFLGAVRQDPVLSRVKMIAEPWDVGDGGYQLGNFPPGWREWNDRFRDTVRGFWRGDPGQVPEMASRITGSADVFDRRGRAATSSLNFVTAHDGFTLMDLVSYDHKHNEANAENNGDGTNDNRSWNHGVEGPTDDLSINAVRMRQRLNMLATLLLSQGVPMLLAGDEVGHSQRGNNNPYCQDNDITWLDWEHIPASGHRLARMVSWLIRLRRDHVVFHREQFFQGEEIPGTDLLDTIWLNPDGQERQVQDWENGETRFLGLLLRGDAGTHHRTATGEPQPDDSFLIFMNAGGETLACRLPALAEDGRWRPLLDTSLGPALCSGPPLADGDTCRMVGRSLMLFQRVEAHDTAGTRAADHQTRPAVGPMGPGPGVAGPSRRSPPRALDTRPHKGETDES</sequence>
<reference evidence="6 7" key="1">
    <citation type="submission" date="2020-08" db="EMBL/GenBank/DDBJ databases">
        <title>Genome sequencing of Purple Non-Sulfur Bacteria from various extreme environments.</title>
        <authorList>
            <person name="Mayer M."/>
        </authorList>
    </citation>
    <scope>NUCLEOTIDE SEQUENCE [LARGE SCALE GENOMIC DNA]</scope>
    <source>
        <strain evidence="6 7">JA131</strain>
    </source>
</reference>
<keyword evidence="7" id="KW-1185">Reference proteome</keyword>
<comment type="caution">
    <text evidence="6">The sequence shown here is derived from an EMBL/GenBank/DDBJ whole genome shotgun (WGS) entry which is preliminary data.</text>
</comment>
<evidence type="ECO:0000313" key="6">
    <source>
        <dbReference type="EMBL" id="MBB4265276.1"/>
    </source>
</evidence>
<dbReference type="Pfam" id="PF00128">
    <property type="entry name" value="Alpha-amylase"/>
    <property type="match status" value="1"/>
</dbReference>
<feature type="region of interest" description="Disordered" evidence="4">
    <location>
        <begin position="433"/>
        <end position="455"/>
    </location>
</feature>
<dbReference type="InterPro" id="IPR006047">
    <property type="entry name" value="GH13_cat_dom"/>
</dbReference>
<dbReference type="Gene3D" id="2.60.40.10">
    <property type="entry name" value="Immunoglobulins"/>
    <property type="match status" value="1"/>
</dbReference>
<name>A0A7W6RBU5_9PROT</name>
<dbReference type="InterPro" id="IPR044505">
    <property type="entry name" value="GlgX_Isoamylase_N_E_set"/>
</dbReference>
<dbReference type="SUPFAM" id="SSF51445">
    <property type="entry name" value="(Trans)glycosidases"/>
    <property type="match status" value="1"/>
</dbReference>
<dbReference type="Proteomes" id="UP000554286">
    <property type="component" value="Unassembled WGS sequence"/>
</dbReference>
<feature type="compositionally biased region" description="Basic and acidic residues" evidence="4">
    <location>
        <begin position="675"/>
        <end position="685"/>
    </location>
</feature>
<dbReference type="InterPro" id="IPR013783">
    <property type="entry name" value="Ig-like_fold"/>
</dbReference>
<protein>
    <submittedName>
        <fullName evidence="6">Glycogen operon protein</fullName>
        <ecNumber evidence="6">3.2.1.-</ecNumber>
    </submittedName>
</protein>
<dbReference type="EC" id="3.2.1.-" evidence="6"/>
<evidence type="ECO:0000256" key="2">
    <source>
        <dbReference type="ARBA" id="ARBA00022801"/>
    </source>
</evidence>
<evidence type="ECO:0000256" key="4">
    <source>
        <dbReference type="SAM" id="MobiDB-lite"/>
    </source>
</evidence>
<gene>
    <name evidence="6" type="ORF">GGD89_000894</name>
</gene>
<feature type="compositionally biased region" description="Basic and acidic residues" evidence="4">
    <location>
        <begin position="710"/>
        <end position="722"/>
    </location>
</feature>
<dbReference type="GO" id="GO:0004135">
    <property type="term" value="F:amylo-alpha-1,6-glucosidase activity"/>
    <property type="evidence" value="ECO:0007669"/>
    <property type="project" value="InterPro"/>
</dbReference>
<organism evidence="6 7">
    <name type="scientific">Roseospira visakhapatnamensis</name>
    <dbReference type="NCBI Taxonomy" id="390880"/>
    <lineage>
        <taxon>Bacteria</taxon>
        <taxon>Pseudomonadati</taxon>
        <taxon>Pseudomonadota</taxon>
        <taxon>Alphaproteobacteria</taxon>
        <taxon>Rhodospirillales</taxon>
        <taxon>Rhodospirillaceae</taxon>
        <taxon>Roseospira</taxon>
    </lineage>
</organism>
<dbReference type="Gene3D" id="2.60.40.1180">
    <property type="entry name" value="Golgi alpha-mannosidase II"/>
    <property type="match status" value="1"/>
</dbReference>
<dbReference type="CDD" id="cd11326">
    <property type="entry name" value="AmyAc_Glg_debranch"/>
    <property type="match status" value="1"/>
</dbReference>
<proteinExistence type="inferred from homology"/>
<dbReference type="EMBL" id="JACIGK010000005">
    <property type="protein sequence ID" value="MBB4265276.1"/>
    <property type="molecule type" value="Genomic_DNA"/>
</dbReference>
<dbReference type="Pfam" id="PF02922">
    <property type="entry name" value="CBM_48"/>
    <property type="match status" value="1"/>
</dbReference>
<evidence type="ECO:0000259" key="5">
    <source>
        <dbReference type="SMART" id="SM00642"/>
    </source>
</evidence>
<dbReference type="SUPFAM" id="SSF51011">
    <property type="entry name" value="Glycosyl hydrolase domain"/>
    <property type="match status" value="1"/>
</dbReference>
<dbReference type="AlphaFoldDB" id="A0A7W6RBU5"/>
<dbReference type="InterPro" id="IPR011837">
    <property type="entry name" value="Glycogen_debranch_GlgX"/>
</dbReference>
<dbReference type="SUPFAM" id="SSF81296">
    <property type="entry name" value="E set domains"/>
    <property type="match status" value="1"/>
</dbReference>